<name>A0ABT6B1Q1_9BURK</name>
<evidence type="ECO:0000313" key="3">
    <source>
        <dbReference type="EMBL" id="MDF3838659.1"/>
    </source>
</evidence>
<keyword evidence="2" id="KW-0812">Transmembrane</keyword>
<keyword evidence="2" id="KW-0449">Lipoprotein</keyword>
<keyword evidence="2" id="KW-0472">Membrane</keyword>
<dbReference type="Gene3D" id="2.20.200.10">
    <property type="entry name" value="Outer membrane efflux proteins (OEP)"/>
    <property type="match status" value="1"/>
</dbReference>
<comment type="caution">
    <text evidence="3">The sequence shown here is derived from an EMBL/GenBank/DDBJ whole genome shotgun (WGS) entry which is preliminary data.</text>
</comment>
<sequence>MNASMTSPMPSRMASLLPAALPRLATLAVALILAGCSLAPTYKVPESATAATPAYKEAEAAQAEGAQWKVATPAEGAQRGEWWKIFGDADLDRLIAAASESNQDLAVAAARLKQARAFTGVAEADQYPQLSVGLDPTRTQLSAASQGLPDGTRVAPQTVLKARAIASYELDLFGRVADNVKAARAEGDAAEDLYRSVLLALQADVAQAYFALRTLDSERDLLNATIALRQDALKLLKRRYDEGETTDLDPARAEAELGTARADLASIERRRASQEHALAVLTGAPPAAFTLAARPLDAALITVPAGLPSDLLERRPDIAQAERMMAAANARIGVAKAAFYPKITLTGLFGFESNDLSNLFKWSSRAWMLGPLIGSTIAAPIIDGGRNKANLAAARAQHEEAVASYRQSVLTAMREVEDSLADVRWLSQQAGALDSALGGARRAAKISRSRYEAGAVDYLTVIDADRTVLQSQRDANQVAGLRASATVALVRRLGGGWGPLPEAAPVAAQAGPAPLAANR</sequence>
<evidence type="ECO:0000256" key="1">
    <source>
        <dbReference type="ARBA" id="ARBA00007613"/>
    </source>
</evidence>
<keyword evidence="4" id="KW-1185">Reference proteome</keyword>
<comment type="similarity">
    <text evidence="1 2">Belongs to the outer membrane factor (OMF) (TC 1.B.17) family.</text>
</comment>
<keyword evidence="2" id="KW-1134">Transmembrane beta strand</keyword>
<dbReference type="Gene3D" id="1.20.1600.10">
    <property type="entry name" value="Outer membrane efflux proteins (OEP)"/>
    <property type="match status" value="1"/>
</dbReference>
<comment type="subcellular location">
    <subcellularLocation>
        <location evidence="2">Cell membrane</location>
        <topology evidence="2">Lipid-anchor</topology>
    </subcellularLocation>
</comment>
<proteinExistence type="inferred from homology"/>
<dbReference type="Pfam" id="PF02321">
    <property type="entry name" value="OEP"/>
    <property type="match status" value="2"/>
</dbReference>
<organism evidence="3 4">
    <name type="scientific">Cupriavidus basilensis</name>
    <dbReference type="NCBI Taxonomy" id="68895"/>
    <lineage>
        <taxon>Bacteria</taxon>
        <taxon>Pseudomonadati</taxon>
        <taxon>Pseudomonadota</taxon>
        <taxon>Betaproteobacteria</taxon>
        <taxon>Burkholderiales</taxon>
        <taxon>Burkholderiaceae</taxon>
        <taxon>Cupriavidus</taxon>
    </lineage>
</organism>
<dbReference type="InterPro" id="IPR003423">
    <property type="entry name" value="OMP_efflux"/>
</dbReference>
<dbReference type="RefSeq" id="WP_276268562.1">
    <property type="nucleotide sequence ID" value="NZ_JARJLM010000619.1"/>
</dbReference>
<dbReference type="NCBIfam" id="TIGR01845">
    <property type="entry name" value="outer_NodT"/>
    <property type="match status" value="1"/>
</dbReference>
<dbReference type="InterPro" id="IPR010131">
    <property type="entry name" value="MdtP/NodT-like"/>
</dbReference>
<dbReference type="EMBL" id="JARJLM010000619">
    <property type="protein sequence ID" value="MDF3838659.1"/>
    <property type="molecule type" value="Genomic_DNA"/>
</dbReference>
<keyword evidence="2" id="KW-0564">Palmitate</keyword>
<reference evidence="3 4" key="1">
    <citation type="submission" date="2023-03" db="EMBL/GenBank/DDBJ databases">
        <title>Draft assemblies of triclosan tolerant bacteria isolated from returned activated sludge.</title>
        <authorList>
            <person name="Van Hamelsveld S."/>
        </authorList>
    </citation>
    <scope>NUCLEOTIDE SEQUENCE [LARGE SCALE GENOMIC DNA]</scope>
    <source>
        <strain evidence="3 4">GW210010_S58</strain>
    </source>
</reference>
<accession>A0ABT6B1Q1</accession>
<dbReference type="SUPFAM" id="SSF56954">
    <property type="entry name" value="Outer membrane efflux proteins (OEP)"/>
    <property type="match status" value="1"/>
</dbReference>
<evidence type="ECO:0000313" key="4">
    <source>
        <dbReference type="Proteomes" id="UP001216674"/>
    </source>
</evidence>
<gene>
    <name evidence="3" type="ORF">P3W85_37850</name>
</gene>
<protein>
    <submittedName>
        <fullName evidence="3">Efflux transporter outer membrane subunit</fullName>
    </submittedName>
</protein>
<evidence type="ECO:0000256" key="2">
    <source>
        <dbReference type="RuleBase" id="RU362097"/>
    </source>
</evidence>
<dbReference type="Proteomes" id="UP001216674">
    <property type="component" value="Unassembled WGS sequence"/>
</dbReference>
<dbReference type="PANTHER" id="PTHR30203">
    <property type="entry name" value="OUTER MEMBRANE CATION EFFLUX PROTEIN"/>
    <property type="match status" value="1"/>
</dbReference>
<dbReference type="PANTHER" id="PTHR30203:SF33">
    <property type="entry name" value="BLR4455 PROTEIN"/>
    <property type="match status" value="1"/>
</dbReference>